<evidence type="ECO:0000313" key="4">
    <source>
        <dbReference type="EMBL" id="QOW41745.1"/>
    </source>
</evidence>
<evidence type="ECO:0000313" key="5">
    <source>
        <dbReference type="Proteomes" id="UP000503440"/>
    </source>
</evidence>
<evidence type="ECO:0000256" key="1">
    <source>
        <dbReference type="SAM" id="Phobius"/>
    </source>
</evidence>
<protein>
    <recommendedName>
        <fullName evidence="7">DUF2570 domain-containing protein</fullName>
    </recommendedName>
</protein>
<dbReference type="EMBL" id="CP044455">
    <property type="protein sequence ID" value="QIC70578.1"/>
    <property type="molecule type" value="Genomic_DNA"/>
</dbReference>
<feature type="transmembrane region" description="Helical" evidence="1">
    <location>
        <begin position="6"/>
        <end position="22"/>
    </location>
</feature>
<accession>A0A2L2J3P7</accession>
<keyword evidence="1" id="KW-1133">Transmembrane helix</keyword>
<sequence>MRQILIVTFIVMVVLLMVWVFQQEQHRRQQEMQNIVQEARDSLHLIEQDRASHRSSLDDHMRQIEPSIERAGSLGQKF</sequence>
<name>A0A2L2J3P7_9GAMM</name>
<keyword evidence="1" id="KW-0812">Transmembrane</keyword>
<proteinExistence type="predicted"/>
<organism evidence="3 5">
    <name type="scientific">Acinetobacter indicus</name>
    <dbReference type="NCBI Taxonomy" id="756892"/>
    <lineage>
        <taxon>Bacteria</taxon>
        <taxon>Pseudomonadati</taxon>
        <taxon>Pseudomonadota</taxon>
        <taxon>Gammaproteobacteria</taxon>
        <taxon>Moraxellales</taxon>
        <taxon>Moraxellaceae</taxon>
        <taxon>Acinetobacter</taxon>
    </lineage>
</organism>
<evidence type="ECO:0000313" key="2">
    <source>
        <dbReference type="EMBL" id="MDV4315325.1"/>
    </source>
</evidence>
<evidence type="ECO:0000313" key="6">
    <source>
        <dbReference type="Proteomes" id="UP000593812"/>
    </source>
</evidence>
<dbReference type="KEGG" id="aid:CTZ23_09450"/>
<dbReference type="Proteomes" id="UP000503440">
    <property type="component" value="Chromosome"/>
</dbReference>
<dbReference type="EMBL" id="CP048654">
    <property type="protein sequence ID" value="QOW41745.1"/>
    <property type="molecule type" value="Genomic_DNA"/>
</dbReference>
<keyword evidence="1" id="KW-0472">Membrane</keyword>
<reference evidence="3 5" key="1">
    <citation type="submission" date="2019-09" db="EMBL/GenBank/DDBJ databases">
        <title>Non-baumannii Acinetobacter spp. carrying blaNDM-1 isolated in China.</title>
        <authorList>
            <person name="Cui C."/>
            <person name="Chen C."/>
            <person name="Sun J."/>
            <person name="Liu Y."/>
        </authorList>
    </citation>
    <scope>NUCLEOTIDE SEQUENCE [LARGE SCALE GENOMIC DNA]</scope>
    <source>
        <strain evidence="3 5">B18</strain>
    </source>
</reference>
<gene>
    <name evidence="3" type="ORF">FSC09_09195</name>
    <name evidence="4" type="ORF">G0027_02120</name>
    <name evidence="2" type="ORF">MSG88_06005</name>
</gene>
<dbReference type="GeneID" id="69465507"/>
<dbReference type="RefSeq" id="WP_075166657.1">
    <property type="nucleotide sequence ID" value="NZ_CAXNYR010000001.1"/>
</dbReference>
<dbReference type="EMBL" id="JAWJYY010000001">
    <property type="protein sequence ID" value="MDV4315325.1"/>
    <property type="molecule type" value="Genomic_DNA"/>
</dbReference>
<reference evidence="4 6" key="2">
    <citation type="submission" date="2020-02" db="EMBL/GenBank/DDBJ databases">
        <title>Tigecycline-resistant Acinetobacter species from pigs and migratory birds.</title>
        <authorList>
            <person name="Chen C."/>
            <person name="Sun J."/>
            <person name="Liao X.-P."/>
            <person name="Liu Y.-H."/>
        </authorList>
    </citation>
    <scope>NUCLEOTIDE SEQUENCE [LARGE SCALE GENOMIC DNA]</scope>
    <source>
        <strain evidence="4 6">C15_T</strain>
    </source>
</reference>
<dbReference type="Proteomes" id="UP000593812">
    <property type="component" value="Chromosome"/>
</dbReference>
<dbReference type="AlphaFoldDB" id="A0A2L2J3P7"/>
<evidence type="ECO:0008006" key="7">
    <source>
        <dbReference type="Google" id="ProtNLM"/>
    </source>
</evidence>
<dbReference type="Proteomes" id="UP001284654">
    <property type="component" value="Unassembled WGS sequence"/>
</dbReference>
<reference evidence="2" key="3">
    <citation type="submission" date="2023-10" db="EMBL/GenBank/DDBJ databases">
        <authorList>
            <person name="Sykes E.M.E."/>
            <person name="Khan I.U.H."/>
            <person name="Kumar A."/>
        </authorList>
    </citation>
    <scope>NUCLEOTIDE SEQUENCE</scope>
    <source>
        <strain evidence="2">IK5</strain>
    </source>
</reference>
<evidence type="ECO:0000313" key="3">
    <source>
        <dbReference type="EMBL" id="QIC70578.1"/>
    </source>
</evidence>